<dbReference type="RefSeq" id="WP_210432316.1">
    <property type="nucleotide sequence ID" value="NZ_BKCM01000004.1"/>
</dbReference>
<comment type="caution">
    <text evidence="1">The sequence shown here is derived from an EMBL/GenBank/DDBJ whole genome shotgun (WGS) entry which is preliminary data.</text>
</comment>
<dbReference type="EMBL" id="BKCM01000004">
    <property type="protein sequence ID" value="GER00438.1"/>
    <property type="molecule type" value="Genomic_DNA"/>
</dbReference>
<keyword evidence="2" id="KW-1185">Reference proteome</keyword>
<name>A0A5A7MX47_9PROT</name>
<protein>
    <submittedName>
        <fullName evidence="1">Uncharacterized protein</fullName>
    </submittedName>
</protein>
<dbReference type="AlphaFoldDB" id="A0A5A7MX47"/>
<proteinExistence type="predicted"/>
<accession>A0A5A7MX47</accession>
<evidence type="ECO:0000313" key="1">
    <source>
        <dbReference type="EMBL" id="GER00438.1"/>
    </source>
</evidence>
<reference evidence="1 2" key="1">
    <citation type="submission" date="2019-09" db="EMBL/GenBank/DDBJ databases">
        <title>NBRP : Genome information of microbial organism related human and environment.</title>
        <authorList>
            <person name="Hattori M."/>
            <person name="Oshima K."/>
            <person name="Inaba H."/>
            <person name="Suda W."/>
            <person name="Sakamoto M."/>
            <person name="Iino T."/>
            <person name="Kitahara M."/>
            <person name="Oshida Y."/>
            <person name="Iida T."/>
            <person name="Kudo T."/>
            <person name="Itoh T."/>
            <person name="Ohkuma M."/>
        </authorList>
    </citation>
    <scope>NUCLEOTIDE SEQUENCE [LARGE SCALE GENOMIC DNA]</scope>
    <source>
        <strain evidence="1 2">Mie-1</strain>
    </source>
</reference>
<gene>
    <name evidence="1" type="ORF">JCM17845_10610</name>
</gene>
<evidence type="ECO:0000313" key="2">
    <source>
        <dbReference type="Proteomes" id="UP000325187"/>
    </source>
</evidence>
<sequence>MPRNASTDACKDFVEAHGAFQGLEVFEIETDETGGGKLAFPSVSDMGDEAILE</sequence>
<dbReference type="Proteomes" id="UP000325187">
    <property type="component" value="Unassembled WGS sequence"/>
</dbReference>
<organism evidence="1 2">
    <name type="scientific">Iodidimonas gelatinilytica</name>
    <dbReference type="NCBI Taxonomy" id="1236966"/>
    <lineage>
        <taxon>Bacteria</taxon>
        <taxon>Pseudomonadati</taxon>
        <taxon>Pseudomonadota</taxon>
        <taxon>Alphaproteobacteria</taxon>
        <taxon>Iodidimonadales</taxon>
        <taxon>Iodidimonadaceae</taxon>
        <taxon>Iodidimonas</taxon>
    </lineage>
</organism>